<name>A0ABS5KYN2_9ACTN</name>
<evidence type="ECO:0000313" key="2">
    <source>
        <dbReference type="Proteomes" id="UP000730482"/>
    </source>
</evidence>
<keyword evidence="2" id="KW-1185">Reference proteome</keyword>
<evidence type="ECO:0000313" key="1">
    <source>
        <dbReference type="EMBL" id="MBS2551181.1"/>
    </source>
</evidence>
<dbReference type="RefSeq" id="WP_212015324.1">
    <property type="nucleotide sequence ID" value="NZ_JAAFYZ010000129.1"/>
</dbReference>
<dbReference type="Proteomes" id="UP000730482">
    <property type="component" value="Unassembled WGS sequence"/>
</dbReference>
<organism evidence="1 2">
    <name type="scientific">Catenulispora pinistramenti</name>
    <dbReference type="NCBI Taxonomy" id="2705254"/>
    <lineage>
        <taxon>Bacteria</taxon>
        <taxon>Bacillati</taxon>
        <taxon>Actinomycetota</taxon>
        <taxon>Actinomycetes</taxon>
        <taxon>Catenulisporales</taxon>
        <taxon>Catenulisporaceae</taxon>
        <taxon>Catenulispora</taxon>
    </lineage>
</organism>
<protein>
    <recommendedName>
        <fullName evidence="3">Sigma-70 family RNA polymerase sigma factor</fullName>
    </recommendedName>
</protein>
<dbReference type="EMBL" id="JAAFYZ010000129">
    <property type="protein sequence ID" value="MBS2551181.1"/>
    <property type="molecule type" value="Genomic_DNA"/>
</dbReference>
<reference evidence="1 2" key="1">
    <citation type="submission" date="2020-02" db="EMBL/GenBank/DDBJ databases">
        <title>Acidophilic actinobacteria isolated from forest soil.</title>
        <authorList>
            <person name="Golinska P."/>
        </authorList>
    </citation>
    <scope>NUCLEOTIDE SEQUENCE [LARGE SCALE GENOMIC DNA]</scope>
    <source>
        <strain evidence="1 2">NL8</strain>
    </source>
</reference>
<proteinExistence type="predicted"/>
<comment type="caution">
    <text evidence="1">The sequence shown here is derived from an EMBL/GenBank/DDBJ whole genome shotgun (WGS) entry which is preliminary data.</text>
</comment>
<gene>
    <name evidence="1" type="ORF">KGQ19_30365</name>
</gene>
<accession>A0ABS5KYN2</accession>
<sequence length="230" mass="25206">MSRGNSSLFVRLERIPVAAGLRDLRARLYDRTSDSHARRALWSPAVRAAQNDQSPTGQHQLAAVWLALPLLRRAAGKIGTYLPVCRADLESELVTAFLASVAEVDTNDPDVSRWLARAVVNQGWRFAAAGSRERTTADIEAIADQRNLIEPMPAELMAENLWELHVTGPAQPDRLAATIRFTTSSAHREGYRLGELASHMGLREVVHRARRPSEGEPIGALQLIPHGGGS</sequence>
<evidence type="ECO:0008006" key="3">
    <source>
        <dbReference type="Google" id="ProtNLM"/>
    </source>
</evidence>